<organism evidence="2 3">
    <name type="scientific">Hyaloscypha variabilis (strain UAMH 11265 / GT02V1 / F)</name>
    <name type="common">Meliniomyces variabilis</name>
    <dbReference type="NCBI Taxonomy" id="1149755"/>
    <lineage>
        <taxon>Eukaryota</taxon>
        <taxon>Fungi</taxon>
        <taxon>Dikarya</taxon>
        <taxon>Ascomycota</taxon>
        <taxon>Pezizomycotina</taxon>
        <taxon>Leotiomycetes</taxon>
        <taxon>Helotiales</taxon>
        <taxon>Hyaloscyphaceae</taxon>
        <taxon>Hyaloscypha</taxon>
        <taxon>Hyaloscypha variabilis</taxon>
    </lineage>
</organism>
<dbReference type="InterPro" id="IPR029039">
    <property type="entry name" value="Flavoprotein-like_sf"/>
</dbReference>
<dbReference type="AlphaFoldDB" id="A0A2J6RHD6"/>
<proteinExistence type="predicted"/>
<dbReference type="OrthoDB" id="4407678at2759"/>
<evidence type="ECO:0000313" key="3">
    <source>
        <dbReference type="Proteomes" id="UP000235786"/>
    </source>
</evidence>
<dbReference type="EMBL" id="KZ613948">
    <property type="protein sequence ID" value="PMD37928.1"/>
    <property type="molecule type" value="Genomic_DNA"/>
</dbReference>
<accession>A0A2J6RHD6</accession>
<evidence type="ECO:0000313" key="2">
    <source>
        <dbReference type="EMBL" id="PMD37928.1"/>
    </source>
</evidence>
<keyword evidence="3" id="KW-1185">Reference proteome</keyword>
<dbReference type="Gene3D" id="3.40.50.360">
    <property type="match status" value="1"/>
</dbReference>
<protein>
    <recommendedName>
        <fullName evidence="1">NADPH-dependent FMN reductase-like domain-containing protein</fullName>
    </recommendedName>
</protein>
<dbReference type="Pfam" id="PF03358">
    <property type="entry name" value="FMN_red"/>
    <property type="match status" value="1"/>
</dbReference>
<evidence type="ECO:0000259" key="1">
    <source>
        <dbReference type="Pfam" id="PF03358"/>
    </source>
</evidence>
<reference evidence="2 3" key="1">
    <citation type="submission" date="2016-04" db="EMBL/GenBank/DDBJ databases">
        <title>A degradative enzymes factory behind the ericoid mycorrhizal symbiosis.</title>
        <authorList>
            <consortium name="DOE Joint Genome Institute"/>
            <person name="Martino E."/>
            <person name="Morin E."/>
            <person name="Grelet G."/>
            <person name="Kuo A."/>
            <person name="Kohler A."/>
            <person name="Daghino S."/>
            <person name="Barry K."/>
            <person name="Choi C."/>
            <person name="Cichocki N."/>
            <person name="Clum A."/>
            <person name="Copeland A."/>
            <person name="Hainaut M."/>
            <person name="Haridas S."/>
            <person name="Labutti K."/>
            <person name="Lindquist E."/>
            <person name="Lipzen A."/>
            <person name="Khouja H.-R."/>
            <person name="Murat C."/>
            <person name="Ohm R."/>
            <person name="Olson A."/>
            <person name="Spatafora J."/>
            <person name="Veneault-Fourrey C."/>
            <person name="Henrissat B."/>
            <person name="Grigoriev I."/>
            <person name="Martin F."/>
            <person name="Perotto S."/>
        </authorList>
    </citation>
    <scope>NUCLEOTIDE SEQUENCE [LARGE SCALE GENOMIC DNA]</scope>
    <source>
        <strain evidence="2 3">F</strain>
    </source>
</reference>
<feature type="domain" description="NADPH-dependent FMN reductase-like" evidence="1">
    <location>
        <begin position="1"/>
        <end position="143"/>
    </location>
</feature>
<name>A0A2J6RHD6_HYAVF</name>
<dbReference type="InterPro" id="IPR005025">
    <property type="entry name" value="FMN_Rdtase-like_dom"/>
</dbReference>
<sequence>MQILGISCGSPNGNSEILLKTALLAAASSSPTVTTSLVSLQSLSLPTPAMPNDLERSLGLSSPTILASSQIPDDRPALVDAILHADALIISCPIYTRQPAGLLKAFTDTALGPFVDAAFVSRALKQQAAGIARFKDYVKDYVPDERVLKNRVVGLIAVGGATCTEWGTLALPGLQQCVFSLHAKVVDQVIVRGCPFPGSVLIEGVGAVELAERVGRSVASQIGKGYEEAVYLGDEGSCPYCHLDLIVIEGKGGNGCECGACGAKGKLEVDCEGRIKPVFEAESGTSVVTWKGKENHMAEIEKAGRILRPKMGSVKEKKEEFDKMEFGKVEFPSQRVERT</sequence>
<dbReference type="Proteomes" id="UP000235786">
    <property type="component" value="Unassembled WGS sequence"/>
</dbReference>
<gene>
    <name evidence="2" type="ORF">L207DRAFT_635374</name>
</gene>
<dbReference type="GO" id="GO:0016491">
    <property type="term" value="F:oxidoreductase activity"/>
    <property type="evidence" value="ECO:0007669"/>
    <property type="project" value="InterPro"/>
</dbReference>
<dbReference type="SUPFAM" id="SSF52218">
    <property type="entry name" value="Flavoproteins"/>
    <property type="match status" value="1"/>
</dbReference>